<dbReference type="InterPro" id="IPR046947">
    <property type="entry name" value="LytR-like"/>
</dbReference>
<dbReference type="PANTHER" id="PTHR37299">
    <property type="entry name" value="TRANSCRIPTIONAL REGULATOR-RELATED"/>
    <property type="match status" value="1"/>
</dbReference>
<dbReference type="Pfam" id="PF00072">
    <property type="entry name" value="Response_reg"/>
    <property type="match status" value="1"/>
</dbReference>
<dbReference type="PANTHER" id="PTHR37299:SF1">
    <property type="entry name" value="STAGE 0 SPORULATION PROTEIN A HOMOLOG"/>
    <property type="match status" value="1"/>
</dbReference>
<evidence type="ECO:0000256" key="2">
    <source>
        <dbReference type="ARBA" id="ARBA00024867"/>
    </source>
</evidence>
<dbReference type="Gene3D" id="3.40.50.2300">
    <property type="match status" value="1"/>
</dbReference>
<evidence type="ECO:0000313" key="4">
    <source>
        <dbReference type="EMBL" id="AWY98076.1"/>
    </source>
</evidence>
<reference evidence="5" key="1">
    <citation type="submission" date="2018-06" db="EMBL/GenBank/DDBJ databases">
        <title>Description of Blautia argi sp. nov., a new anaerobic isolated from dog feces.</title>
        <authorList>
            <person name="Chang Y.-H."/>
            <person name="Paek J."/>
            <person name="Shin Y."/>
        </authorList>
    </citation>
    <scope>NUCLEOTIDE SEQUENCE [LARGE SCALE GENOMIC DNA]</scope>
    <source>
        <strain evidence="5">KCTC 15426</strain>
    </source>
</reference>
<keyword evidence="5" id="KW-1185">Reference proteome</keyword>
<dbReference type="Gene3D" id="2.40.50.1020">
    <property type="entry name" value="LytTr DNA-binding domain"/>
    <property type="match status" value="1"/>
</dbReference>
<accession>A0A2Z4UAM7</accession>
<protein>
    <recommendedName>
        <fullName evidence="1">Stage 0 sporulation protein A homolog</fullName>
    </recommendedName>
</protein>
<sequence length="247" mass="29090">MDLEKYTIGICDDEIYWQNELVNSCKCVQHNTQVQIDYVLFSSGEELLKNKLHLDILFLDEEMQNISGQMIRDFLEEHNINTMIVFVTSHEEILYDSFGKNVYGFLNKPIVLQKLKKIMDKLLNKLGSMQYITVPDSIYGEQKIICKNILYIHAEGNYVRIVLENSKEYCIRKNLNEMRQILHYRYIVCVHKSYLVNLCHCCKLSTTASVLILKTGVEIPIARRRKKEVQKLYLEIIKNRADLLWES</sequence>
<dbReference type="Proteomes" id="UP000250003">
    <property type="component" value="Chromosome"/>
</dbReference>
<dbReference type="KEGG" id="blau:DQQ01_07895"/>
<dbReference type="SUPFAM" id="SSF52172">
    <property type="entry name" value="CheY-like"/>
    <property type="match status" value="1"/>
</dbReference>
<comment type="function">
    <text evidence="2">May play the central regulatory role in sporulation. It may be an element of the effector pathway responsible for the activation of sporulation genes in response to nutritional stress. Spo0A may act in concert with spo0H (a sigma factor) to control the expression of some genes that are critical to the sporulation process.</text>
</comment>
<dbReference type="PROSITE" id="PS50930">
    <property type="entry name" value="HTH_LYTTR"/>
    <property type="match status" value="1"/>
</dbReference>
<evidence type="ECO:0000256" key="1">
    <source>
        <dbReference type="ARBA" id="ARBA00018672"/>
    </source>
</evidence>
<dbReference type="SMART" id="SM00850">
    <property type="entry name" value="LytTR"/>
    <property type="match status" value="1"/>
</dbReference>
<dbReference type="Pfam" id="PF04397">
    <property type="entry name" value="LytTR"/>
    <property type="match status" value="1"/>
</dbReference>
<dbReference type="RefSeq" id="WP_111919567.1">
    <property type="nucleotide sequence ID" value="NZ_CP030280.1"/>
</dbReference>
<proteinExistence type="predicted"/>
<keyword evidence="4" id="KW-0238">DNA-binding</keyword>
<dbReference type="GO" id="GO:0003677">
    <property type="term" value="F:DNA binding"/>
    <property type="evidence" value="ECO:0007669"/>
    <property type="project" value="UniProtKB-KW"/>
</dbReference>
<dbReference type="AlphaFoldDB" id="A0A2Z4UAM7"/>
<dbReference type="OrthoDB" id="9788600at2"/>
<name>A0A2Z4UAM7_9FIRM</name>
<feature type="domain" description="HTH LytTR-type" evidence="3">
    <location>
        <begin position="147"/>
        <end position="235"/>
    </location>
</feature>
<dbReference type="InterPro" id="IPR001789">
    <property type="entry name" value="Sig_transdc_resp-reg_receiver"/>
</dbReference>
<dbReference type="InterPro" id="IPR011006">
    <property type="entry name" value="CheY-like_superfamily"/>
</dbReference>
<gene>
    <name evidence="4" type="ORF">DQQ01_07895</name>
</gene>
<dbReference type="EMBL" id="CP030280">
    <property type="protein sequence ID" value="AWY98076.1"/>
    <property type="molecule type" value="Genomic_DNA"/>
</dbReference>
<evidence type="ECO:0000313" key="5">
    <source>
        <dbReference type="Proteomes" id="UP000250003"/>
    </source>
</evidence>
<dbReference type="GO" id="GO:0000156">
    <property type="term" value="F:phosphorelay response regulator activity"/>
    <property type="evidence" value="ECO:0007669"/>
    <property type="project" value="InterPro"/>
</dbReference>
<evidence type="ECO:0000259" key="3">
    <source>
        <dbReference type="PROSITE" id="PS50930"/>
    </source>
</evidence>
<dbReference type="InterPro" id="IPR007492">
    <property type="entry name" value="LytTR_DNA-bd_dom"/>
</dbReference>
<organism evidence="4 5">
    <name type="scientific">Blautia argi</name>
    <dbReference type="NCBI Taxonomy" id="1912897"/>
    <lineage>
        <taxon>Bacteria</taxon>
        <taxon>Bacillati</taxon>
        <taxon>Bacillota</taxon>
        <taxon>Clostridia</taxon>
        <taxon>Lachnospirales</taxon>
        <taxon>Lachnospiraceae</taxon>
        <taxon>Blautia</taxon>
    </lineage>
</organism>